<dbReference type="Gene3D" id="3.90.420.10">
    <property type="entry name" value="Oxidoreductase, molybdopterin-binding domain"/>
    <property type="match status" value="1"/>
</dbReference>
<dbReference type="InterPro" id="IPR036374">
    <property type="entry name" value="OxRdtase_Mopterin-bd_sf"/>
</dbReference>
<keyword evidence="1" id="KW-0812">Transmembrane</keyword>
<gene>
    <name evidence="3" type="ORF">AB5L97_18660</name>
</gene>
<dbReference type="GO" id="GO:0016491">
    <property type="term" value="F:oxidoreductase activity"/>
    <property type="evidence" value="ECO:0007669"/>
    <property type="project" value="InterPro"/>
</dbReference>
<dbReference type="CDD" id="cd00321">
    <property type="entry name" value="SO_family_Moco"/>
    <property type="match status" value="1"/>
</dbReference>
<dbReference type="KEGG" id="spue:AB5L97_18660"/>
<feature type="transmembrane region" description="Helical" evidence="1">
    <location>
        <begin position="202"/>
        <end position="219"/>
    </location>
</feature>
<dbReference type="InterPro" id="IPR008335">
    <property type="entry name" value="Mopterin_OxRdtase_euk"/>
</dbReference>
<proteinExistence type="predicted"/>
<dbReference type="RefSeq" id="WP_369045817.1">
    <property type="nucleotide sequence ID" value="NZ_CP163302.1"/>
</dbReference>
<dbReference type="InterPro" id="IPR000572">
    <property type="entry name" value="OxRdtase_Mopterin-bd_dom"/>
</dbReference>
<evidence type="ECO:0000313" key="3">
    <source>
        <dbReference type="EMBL" id="XDP45256.1"/>
    </source>
</evidence>
<feature type="domain" description="Oxidoreductase molybdopterin-binding" evidence="2">
    <location>
        <begin position="261"/>
        <end position="395"/>
    </location>
</feature>
<dbReference type="PRINTS" id="PR00407">
    <property type="entry name" value="EUMOPTERIN"/>
</dbReference>
<feature type="transmembrane region" description="Helical" evidence="1">
    <location>
        <begin position="74"/>
        <end position="102"/>
    </location>
</feature>
<feature type="transmembrane region" description="Helical" evidence="1">
    <location>
        <begin position="123"/>
        <end position="145"/>
    </location>
</feature>
<keyword evidence="1" id="KW-0472">Membrane</keyword>
<name>A0AB39L284_9MICC</name>
<dbReference type="AlphaFoldDB" id="A0AB39L284"/>
<dbReference type="SUPFAM" id="SSF56524">
    <property type="entry name" value="Oxidoreductase molybdopterin-binding domain"/>
    <property type="match status" value="1"/>
</dbReference>
<keyword evidence="1" id="KW-1133">Transmembrane helix</keyword>
<feature type="transmembrane region" description="Helical" evidence="1">
    <location>
        <begin position="36"/>
        <end position="54"/>
    </location>
</feature>
<feature type="transmembrane region" description="Helical" evidence="1">
    <location>
        <begin position="157"/>
        <end position="181"/>
    </location>
</feature>
<reference evidence="3" key="1">
    <citation type="submission" date="2024-07" db="EMBL/GenBank/DDBJ databases">
        <authorList>
            <person name="fu j."/>
        </authorList>
    </citation>
    <scope>NUCLEOTIDE SEQUENCE</scope>
    <source>
        <strain evidence="3">P10A9</strain>
    </source>
</reference>
<evidence type="ECO:0000256" key="1">
    <source>
        <dbReference type="SAM" id="Phobius"/>
    </source>
</evidence>
<sequence>MERRTIRTAGRIAEAASSRLLAAVHSPTRGTRLTVVLGRWLAGMFALCLATGFYSHALQDPATWPGATLARPVWLYAVTQTVHITAGTVSVPLLLAKLWSVYPELLKWPPVTSVLHALERASIAVFVAASLVEVTIGIINTFQWYPWPFPFRETHFALAWVILGSLLIHVAVKYPAIAAHWRGARDGRGGSDRSGPDRARRRVLALVGIGAAAAFLGSATQNVPWLRDAAVFTPRRPGRGSQGLAVNRTAEAAGVVVRDGAAGWELAVAVGASARRFSLADLEALPQTEHGLPVACVEGWVQDAVWAGVRMPDLLRAAGASRGDVVVQSLERAGNNRMSVLPEKFAWDPLTLVALRVNGETLSPDHGYPARIIAPGRPGVLQTKWISELRVLAADPGSPA</sequence>
<protein>
    <submittedName>
        <fullName evidence="3">Molybdopterin-dependent oxidoreductase</fullName>
    </submittedName>
</protein>
<evidence type="ECO:0000259" key="2">
    <source>
        <dbReference type="Pfam" id="PF00174"/>
    </source>
</evidence>
<dbReference type="PANTHER" id="PTHR43032:SF2">
    <property type="entry name" value="BLL0505 PROTEIN"/>
    <property type="match status" value="1"/>
</dbReference>
<dbReference type="PANTHER" id="PTHR43032">
    <property type="entry name" value="PROTEIN-METHIONINE-SULFOXIDE REDUCTASE"/>
    <property type="match status" value="1"/>
</dbReference>
<dbReference type="EMBL" id="CP163302">
    <property type="protein sequence ID" value="XDP45256.1"/>
    <property type="molecule type" value="Genomic_DNA"/>
</dbReference>
<dbReference type="Pfam" id="PF00174">
    <property type="entry name" value="Oxidored_molyb"/>
    <property type="match status" value="1"/>
</dbReference>
<accession>A0AB39L284</accession>
<organism evidence="3">
    <name type="scientific">Sinomonas puerhi</name>
    <dbReference type="NCBI Taxonomy" id="3238584"/>
    <lineage>
        <taxon>Bacteria</taxon>
        <taxon>Bacillati</taxon>
        <taxon>Actinomycetota</taxon>
        <taxon>Actinomycetes</taxon>
        <taxon>Micrococcales</taxon>
        <taxon>Micrococcaceae</taxon>
        <taxon>Sinomonas</taxon>
    </lineage>
</organism>